<protein>
    <recommendedName>
        <fullName evidence="4 13">Outer-membrane lipoprotein LolB</fullName>
    </recommendedName>
</protein>
<dbReference type="Gene3D" id="2.50.20.10">
    <property type="entry name" value="Lipoprotein localisation LolA/LolB/LppX"/>
    <property type="match status" value="1"/>
</dbReference>
<keyword evidence="10 13" id="KW-0143">Chaperone</keyword>
<dbReference type="AlphaFoldDB" id="A0A4R6E6Y9"/>
<evidence type="ECO:0000256" key="2">
    <source>
        <dbReference type="ARBA" id="ARBA00009696"/>
    </source>
</evidence>
<dbReference type="Proteomes" id="UP000295129">
    <property type="component" value="Unassembled WGS sequence"/>
</dbReference>
<evidence type="ECO:0000256" key="8">
    <source>
        <dbReference type="ARBA" id="ARBA00023136"/>
    </source>
</evidence>
<keyword evidence="9 13" id="KW-0564">Palmitate</keyword>
<evidence type="ECO:0000256" key="11">
    <source>
        <dbReference type="ARBA" id="ARBA00023237"/>
    </source>
</evidence>
<evidence type="ECO:0000256" key="13">
    <source>
        <dbReference type="HAMAP-Rule" id="MF_00233"/>
    </source>
</evidence>
<evidence type="ECO:0000256" key="14">
    <source>
        <dbReference type="SAM" id="SignalP"/>
    </source>
</evidence>
<evidence type="ECO:0000256" key="7">
    <source>
        <dbReference type="ARBA" id="ARBA00022927"/>
    </source>
</evidence>
<dbReference type="NCBIfam" id="TIGR00548">
    <property type="entry name" value="lolB"/>
    <property type="match status" value="1"/>
</dbReference>
<keyword evidence="5 13" id="KW-0813">Transport</keyword>
<name>A0A4R6E6Y9_9RHOO</name>
<evidence type="ECO:0000256" key="6">
    <source>
        <dbReference type="ARBA" id="ARBA00022729"/>
    </source>
</evidence>
<dbReference type="EMBL" id="SNVV01000004">
    <property type="protein sequence ID" value="TDN53690.1"/>
    <property type="molecule type" value="Genomic_DNA"/>
</dbReference>
<dbReference type="RefSeq" id="WP_133589415.1">
    <property type="nucleotide sequence ID" value="NZ_SNVV01000004.1"/>
</dbReference>
<evidence type="ECO:0000256" key="12">
    <source>
        <dbReference type="ARBA" id="ARBA00023288"/>
    </source>
</evidence>
<dbReference type="CDD" id="cd16326">
    <property type="entry name" value="LolB"/>
    <property type="match status" value="1"/>
</dbReference>
<comment type="function">
    <text evidence="13">Plays a critical role in the incorporation of lipoproteins in the outer membrane after they are released by the LolA protein.</text>
</comment>
<keyword evidence="7 13" id="KW-0653">Protein transport</keyword>
<reference evidence="15 16" key="1">
    <citation type="submission" date="2019-03" db="EMBL/GenBank/DDBJ databases">
        <title>Genomic Encyclopedia of Type Strains, Phase IV (KMG-IV): sequencing the most valuable type-strain genomes for metagenomic binning, comparative biology and taxonomic classification.</title>
        <authorList>
            <person name="Goeker M."/>
        </authorList>
    </citation>
    <scope>NUCLEOTIDE SEQUENCE [LARGE SCALE GENOMIC DNA]</scope>
    <source>
        <strain evidence="15 16">DSM 12121</strain>
    </source>
</reference>
<comment type="caution">
    <text evidence="15">The sequence shown here is derived from an EMBL/GenBank/DDBJ whole genome shotgun (WGS) entry which is preliminary data.</text>
</comment>
<organism evidence="15 16">
    <name type="scientific">Azoarcus indigens</name>
    <dbReference type="NCBI Taxonomy" id="29545"/>
    <lineage>
        <taxon>Bacteria</taxon>
        <taxon>Pseudomonadati</taxon>
        <taxon>Pseudomonadota</taxon>
        <taxon>Betaproteobacteria</taxon>
        <taxon>Rhodocyclales</taxon>
        <taxon>Zoogloeaceae</taxon>
        <taxon>Azoarcus</taxon>
    </lineage>
</organism>
<dbReference type="Pfam" id="PF03550">
    <property type="entry name" value="LolB"/>
    <property type="match status" value="1"/>
</dbReference>
<evidence type="ECO:0000256" key="4">
    <source>
        <dbReference type="ARBA" id="ARBA00016202"/>
    </source>
</evidence>
<dbReference type="SUPFAM" id="SSF89392">
    <property type="entry name" value="Prokaryotic lipoproteins and lipoprotein localization factors"/>
    <property type="match status" value="1"/>
</dbReference>
<accession>A0A4R6E6Y9</accession>
<dbReference type="OrthoDB" id="9797618at2"/>
<evidence type="ECO:0000256" key="5">
    <source>
        <dbReference type="ARBA" id="ARBA00022448"/>
    </source>
</evidence>
<dbReference type="HAMAP" id="MF_00233">
    <property type="entry name" value="LolB"/>
    <property type="match status" value="1"/>
</dbReference>
<proteinExistence type="inferred from homology"/>
<keyword evidence="6 13" id="KW-0732">Signal</keyword>
<evidence type="ECO:0000256" key="10">
    <source>
        <dbReference type="ARBA" id="ARBA00023186"/>
    </source>
</evidence>
<comment type="similarity">
    <text evidence="2 13">Belongs to the LolB family.</text>
</comment>
<dbReference type="InterPro" id="IPR004565">
    <property type="entry name" value="OM_lipoprot_LolB"/>
</dbReference>
<comment type="subunit">
    <text evidence="3 13">Monomer.</text>
</comment>
<evidence type="ECO:0000313" key="16">
    <source>
        <dbReference type="Proteomes" id="UP000295129"/>
    </source>
</evidence>
<evidence type="ECO:0000256" key="1">
    <source>
        <dbReference type="ARBA" id="ARBA00004459"/>
    </source>
</evidence>
<comment type="subcellular location">
    <subcellularLocation>
        <location evidence="1 13">Cell outer membrane</location>
        <topology evidence="1 13">Lipid-anchor</topology>
    </subcellularLocation>
</comment>
<dbReference type="PROSITE" id="PS51257">
    <property type="entry name" value="PROKAR_LIPOPROTEIN"/>
    <property type="match status" value="1"/>
</dbReference>
<keyword evidence="8 13" id="KW-0472">Membrane</keyword>
<dbReference type="GO" id="GO:0044874">
    <property type="term" value="P:lipoprotein localization to outer membrane"/>
    <property type="evidence" value="ECO:0007669"/>
    <property type="project" value="UniProtKB-UniRule"/>
</dbReference>
<feature type="signal peptide" evidence="14">
    <location>
        <begin position="1"/>
        <end position="22"/>
    </location>
</feature>
<evidence type="ECO:0000313" key="15">
    <source>
        <dbReference type="EMBL" id="TDN53690.1"/>
    </source>
</evidence>
<evidence type="ECO:0000256" key="9">
    <source>
        <dbReference type="ARBA" id="ARBA00023139"/>
    </source>
</evidence>
<sequence>MRRPHRLLLAATAASLLLGACAPLSPQIRHSGAAQQRQQAAAFELEGRLSASDGERAASGRMEWLHSPTRDSWTLLNPLGQIAAQLEQDASGAELVTADGRRYRAGSADSLLPQLLGVEVPVARLAQWVQAAPRREAEIRETDGSGRPTLLIDAGWRIAYLEYADNGINAAPRLMDISRGDTRLRLFIDRWTPTP</sequence>
<evidence type="ECO:0000256" key="3">
    <source>
        <dbReference type="ARBA" id="ARBA00011245"/>
    </source>
</evidence>
<gene>
    <name evidence="13" type="primary">lolB</name>
    <name evidence="15" type="ORF">C7389_10443</name>
</gene>
<dbReference type="GO" id="GO:0009279">
    <property type="term" value="C:cell outer membrane"/>
    <property type="evidence" value="ECO:0007669"/>
    <property type="project" value="UniProtKB-SubCell"/>
</dbReference>
<dbReference type="GO" id="GO:0015031">
    <property type="term" value="P:protein transport"/>
    <property type="evidence" value="ECO:0007669"/>
    <property type="project" value="UniProtKB-KW"/>
</dbReference>
<keyword evidence="11 13" id="KW-0998">Cell outer membrane</keyword>
<keyword evidence="16" id="KW-1185">Reference proteome</keyword>
<keyword evidence="12 13" id="KW-0449">Lipoprotein</keyword>
<feature type="chain" id="PRO_5020785190" description="Outer-membrane lipoprotein LolB" evidence="14">
    <location>
        <begin position="23"/>
        <end position="195"/>
    </location>
</feature>
<dbReference type="InterPro" id="IPR029046">
    <property type="entry name" value="LolA/LolB/LppX"/>
</dbReference>